<dbReference type="AlphaFoldDB" id="A0A2S2QLA3"/>
<sequence length="112" mass="12085">MSIHRTMPVGVRHLHEGGGVSVAAAGGVSLKRAPPTCFKGERAWAATPRKAVAYEYSNQFRVVVLYLGRGCAAVSSERTAVRICFPGTRACRRLVCALDKGAQSDRQTVRIL</sequence>
<reference evidence="1" key="1">
    <citation type="submission" date="2018-04" db="EMBL/GenBank/DDBJ databases">
        <title>Transcriptome assembly of Sipha flava.</title>
        <authorList>
            <person name="Scully E.D."/>
            <person name="Geib S.M."/>
            <person name="Palmer N.A."/>
            <person name="Koch K."/>
            <person name="Bradshaw J."/>
            <person name="Heng-Moss T."/>
            <person name="Sarath G."/>
        </authorList>
    </citation>
    <scope>NUCLEOTIDE SEQUENCE</scope>
</reference>
<protein>
    <submittedName>
        <fullName evidence="1">Uncharacterized protein</fullName>
    </submittedName>
</protein>
<name>A0A2S2QLA3_9HEMI</name>
<evidence type="ECO:0000313" key="1">
    <source>
        <dbReference type="EMBL" id="MBY78527.1"/>
    </source>
</evidence>
<accession>A0A2S2QLA3</accession>
<gene>
    <name evidence="1" type="ORF">g.182095</name>
</gene>
<dbReference type="EMBL" id="GGMS01009324">
    <property type="protein sequence ID" value="MBY78527.1"/>
    <property type="molecule type" value="Transcribed_RNA"/>
</dbReference>
<proteinExistence type="predicted"/>
<organism evidence="1">
    <name type="scientific">Sipha flava</name>
    <name type="common">yellow sugarcane aphid</name>
    <dbReference type="NCBI Taxonomy" id="143950"/>
    <lineage>
        <taxon>Eukaryota</taxon>
        <taxon>Metazoa</taxon>
        <taxon>Ecdysozoa</taxon>
        <taxon>Arthropoda</taxon>
        <taxon>Hexapoda</taxon>
        <taxon>Insecta</taxon>
        <taxon>Pterygota</taxon>
        <taxon>Neoptera</taxon>
        <taxon>Paraneoptera</taxon>
        <taxon>Hemiptera</taxon>
        <taxon>Sternorrhyncha</taxon>
        <taxon>Aphidomorpha</taxon>
        <taxon>Aphidoidea</taxon>
        <taxon>Aphididae</taxon>
        <taxon>Sipha</taxon>
    </lineage>
</organism>